<dbReference type="RefSeq" id="XP_001386250.1">
    <property type="nucleotide sequence ID" value="XM_001386213.1"/>
</dbReference>
<dbReference type="OrthoDB" id="3990500at2759"/>
<dbReference type="EMBL" id="CP000501">
    <property type="protein sequence ID" value="ABN68221.1"/>
    <property type="molecule type" value="Genomic_DNA"/>
</dbReference>
<keyword evidence="5 6" id="KW-0472">Membrane</keyword>
<proteinExistence type="inferred from homology"/>
<dbReference type="Pfam" id="PF04930">
    <property type="entry name" value="FUN14"/>
    <property type="match status" value="1"/>
</dbReference>
<evidence type="ECO:0000256" key="4">
    <source>
        <dbReference type="ARBA" id="ARBA00022989"/>
    </source>
</evidence>
<dbReference type="Proteomes" id="UP000002258">
    <property type="component" value="Chromosome 7"/>
</dbReference>
<keyword evidence="8" id="KW-1185">Reference proteome</keyword>
<evidence type="ECO:0000256" key="2">
    <source>
        <dbReference type="ARBA" id="ARBA00009160"/>
    </source>
</evidence>
<dbReference type="HOGENOM" id="CLU_103433_1_1_1"/>
<keyword evidence="3 6" id="KW-0812">Transmembrane</keyword>
<dbReference type="eggNOG" id="ENOG502S4F4">
    <property type="taxonomic scope" value="Eukaryota"/>
</dbReference>
<reference evidence="7 8" key="1">
    <citation type="journal article" date="2007" name="Nat. Biotechnol.">
        <title>Genome sequence of the lignocellulose-bioconverting and xylose-fermenting yeast Pichia stipitis.</title>
        <authorList>
            <person name="Jeffries T.W."/>
            <person name="Grigoriev I.V."/>
            <person name="Grimwood J."/>
            <person name="Laplaza J.M."/>
            <person name="Aerts A."/>
            <person name="Salamov A."/>
            <person name="Schmutz J."/>
            <person name="Lindquist E."/>
            <person name="Dehal P."/>
            <person name="Shapiro H."/>
            <person name="Jin Y.S."/>
            <person name="Passoth V."/>
            <person name="Richardson P.M."/>
        </authorList>
    </citation>
    <scope>NUCLEOTIDE SEQUENCE [LARGE SCALE GENOMIC DNA]</scope>
    <source>
        <strain evidence="8">ATCC 58785 / CBS 6054 / NBRC 10063 / NRRL Y-11545</strain>
    </source>
</reference>
<dbReference type="InParanoid" id="A3LYS5"/>
<evidence type="ECO:0000256" key="5">
    <source>
        <dbReference type="ARBA" id="ARBA00023136"/>
    </source>
</evidence>
<sequence length="143" mass="15821">SSLKLLLGATTSIMLISGFSRPLLNDTINARLPATDLSLSLQTPTYHKSRFGGKLNYEELTIGSVTGLFVGIIAGKLSSVFIFLSLATYFLVEFLESRNIINIPWNYIVTVGKEKINIKELVLEKPSFKISFVLSFLIAAYNI</sequence>
<protein>
    <submittedName>
        <fullName evidence="7">Uncharacterized protein</fullName>
    </submittedName>
</protein>
<gene>
    <name evidence="7" type="ORF">PICST_49481</name>
</gene>
<feature type="transmembrane region" description="Helical" evidence="6">
    <location>
        <begin position="68"/>
        <end position="92"/>
    </location>
</feature>
<evidence type="ECO:0000313" key="8">
    <source>
        <dbReference type="Proteomes" id="UP000002258"/>
    </source>
</evidence>
<evidence type="ECO:0000313" key="7">
    <source>
        <dbReference type="EMBL" id="ABN68221.1"/>
    </source>
</evidence>
<name>A3LYS5_PICST</name>
<keyword evidence="4 6" id="KW-1133">Transmembrane helix</keyword>
<comment type="similarity">
    <text evidence="2">Belongs to the FUN14 family.</text>
</comment>
<dbReference type="KEGG" id="pic:PICST_49481"/>
<dbReference type="OMA" id="NIIHIPW"/>
<accession>A3LYS5</accession>
<comment type="subcellular location">
    <subcellularLocation>
        <location evidence="1">Membrane</location>
    </subcellularLocation>
</comment>
<dbReference type="InterPro" id="IPR007014">
    <property type="entry name" value="FUN14"/>
</dbReference>
<organism evidence="7 8">
    <name type="scientific">Scheffersomyces stipitis (strain ATCC 58785 / CBS 6054 / NBRC 10063 / NRRL Y-11545)</name>
    <name type="common">Yeast</name>
    <name type="synonym">Pichia stipitis</name>
    <dbReference type="NCBI Taxonomy" id="322104"/>
    <lineage>
        <taxon>Eukaryota</taxon>
        <taxon>Fungi</taxon>
        <taxon>Dikarya</taxon>
        <taxon>Ascomycota</taxon>
        <taxon>Saccharomycotina</taxon>
        <taxon>Pichiomycetes</taxon>
        <taxon>Debaryomycetaceae</taxon>
        <taxon>Scheffersomyces</taxon>
    </lineage>
</organism>
<dbReference type="GO" id="GO:0016020">
    <property type="term" value="C:membrane"/>
    <property type="evidence" value="ECO:0007669"/>
    <property type="project" value="UniProtKB-SubCell"/>
</dbReference>
<dbReference type="GeneID" id="4840766"/>
<dbReference type="STRING" id="322104.A3LYS5"/>
<evidence type="ECO:0000256" key="1">
    <source>
        <dbReference type="ARBA" id="ARBA00004370"/>
    </source>
</evidence>
<dbReference type="AlphaFoldDB" id="A3LYS5"/>
<evidence type="ECO:0000256" key="3">
    <source>
        <dbReference type="ARBA" id="ARBA00022692"/>
    </source>
</evidence>
<evidence type="ECO:0000256" key="6">
    <source>
        <dbReference type="SAM" id="Phobius"/>
    </source>
</evidence>
<feature type="non-terminal residue" evidence="7">
    <location>
        <position position="1"/>
    </location>
</feature>